<keyword evidence="1" id="KW-0732">Signal</keyword>
<reference evidence="3" key="1">
    <citation type="submission" date="2015-05" db="EMBL/GenBank/DDBJ databases">
        <authorList>
            <person name="Rovetto F."/>
            <person name="Cocolin L."/>
            <person name="Illeghems K."/>
            <person name="Van Nieuwerburgh F."/>
            <person name="Houf K."/>
        </authorList>
    </citation>
    <scope>NUCLEOTIDE SEQUENCE [LARGE SCALE GENOMIC DNA]</scope>
    <source>
        <strain evidence="3">DU22</strain>
    </source>
</reference>
<dbReference type="AlphaFoldDB" id="A0A1C0B9P4"/>
<dbReference type="PATRIC" id="fig|544718.43.peg.753"/>
<evidence type="ECO:0000256" key="1">
    <source>
        <dbReference type="SAM" id="SignalP"/>
    </source>
</evidence>
<dbReference type="EMBL" id="LCUJ01000001">
    <property type="protein sequence ID" value="OCM00308.1"/>
    <property type="molecule type" value="Genomic_DNA"/>
</dbReference>
<protein>
    <recommendedName>
        <fullName evidence="4">Cytochrome C</fullName>
    </recommendedName>
</protein>
<gene>
    <name evidence="2" type="ORF">AAX29_00311</name>
</gene>
<feature type="chain" id="PRO_5008643539" description="Cytochrome C" evidence="1">
    <location>
        <begin position="24"/>
        <end position="106"/>
    </location>
</feature>
<organism evidence="2 3">
    <name type="scientific">Aliarcobacter thereius</name>
    <dbReference type="NCBI Taxonomy" id="544718"/>
    <lineage>
        <taxon>Bacteria</taxon>
        <taxon>Pseudomonadati</taxon>
        <taxon>Campylobacterota</taxon>
        <taxon>Epsilonproteobacteria</taxon>
        <taxon>Campylobacterales</taxon>
        <taxon>Arcobacteraceae</taxon>
        <taxon>Aliarcobacter</taxon>
    </lineage>
</organism>
<evidence type="ECO:0000313" key="3">
    <source>
        <dbReference type="Proteomes" id="UP000093281"/>
    </source>
</evidence>
<dbReference type="OrthoDB" id="5334626at2"/>
<sequence length="106" mass="11590">MKLLNLLLASFLALAITSTSLMADASRGQKVFIKFLKEPCGMDGAIFALKHTQDEWRQIKADGKAEAEIMKFCPNYVEGSVKPNLLNSVMDFSIEFASDSGNVPAC</sequence>
<feature type="signal peptide" evidence="1">
    <location>
        <begin position="1"/>
        <end position="23"/>
    </location>
</feature>
<dbReference type="Proteomes" id="UP000093281">
    <property type="component" value="Unassembled WGS sequence"/>
</dbReference>
<accession>A0A1C0B9P4</accession>
<name>A0A1C0B9P4_9BACT</name>
<proteinExistence type="predicted"/>
<evidence type="ECO:0008006" key="4">
    <source>
        <dbReference type="Google" id="ProtNLM"/>
    </source>
</evidence>
<dbReference type="RefSeq" id="WP_066182446.1">
    <property type="nucleotide sequence ID" value="NZ_LCUJ01000001.1"/>
</dbReference>
<evidence type="ECO:0000313" key="2">
    <source>
        <dbReference type="EMBL" id="OCM00308.1"/>
    </source>
</evidence>
<dbReference type="STRING" id="544718.AAX25_00768"/>
<comment type="caution">
    <text evidence="2">The sequence shown here is derived from an EMBL/GenBank/DDBJ whole genome shotgun (WGS) entry which is preliminary data.</text>
</comment>